<evidence type="ECO:0000313" key="3">
    <source>
        <dbReference type="Proteomes" id="UP000185473"/>
    </source>
</evidence>
<dbReference type="AlphaFoldDB" id="A0A1L6RBZ0"/>
<protein>
    <submittedName>
        <fullName evidence="2">Protein YfaA</fullName>
    </submittedName>
</protein>
<dbReference type="OrthoDB" id="2241695at2"/>
<keyword evidence="1" id="KW-1133">Transmembrane helix</keyword>
<feature type="transmembrane region" description="Helical" evidence="1">
    <location>
        <begin position="21"/>
        <end position="43"/>
    </location>
</feature>
<dbReference type="RefSeq" id="WP_075269842.1">
    <property type="nucleotide sequence ID" value="NZ_CP014332.1"/>
</dbReference>
<proteinExistence type="predicted"/>
<gene>
    <name evidence="2" type="ORF">FOL01_1202</name>
</gene>
<reference evidence="2 3" key="1">
    <citation type="submission" date="2016-02" db="EMBL/GenBank/DDBJ databases">
        <title>Complete Genome Sequence of Weissella jogaejeotgali FOL01.</title>
        <authorList>
            <person name="Lee J.-H."/>
            <person name="Ku H.-J."/>
        </authorList>
    </citation>
    <scope>NUCLEOTIDE SEQUENCE [LARGE SCALE GENOMIC DNA]</scope>
    <source>
        <strain evidence="2 3">FOL01</strain>
    </source>
</reference>
<name>A0A1L6RBZ0_9LACO</name>
<organism evidence="2 3">
    <name type="scientific">Weissella jogaejeotgali</name>
    <dbReference type="NCBI Taxonomy" id="1631871"/>
    <lineage>
        <taxon>Bacteria</taxon>
        <taxon>Bacillati</taxon>
        <taxon>Bacillota</taxon>
        <taxon>Bacilli</taxon>
        <taxon>Lactobacillales</taxon>
        <taxon>Lactobacillaceae</taxon>
        <taxon>Weissella</taxon>
    </lineage>
</organism>
<evidence type="ECO:0000313" key="2">
    <source>
        <dbReference type="EMBL" id="APS42061.1"/>
    </source>
</evidence>
<keyword evidence="1" id="KW-0472">Membrane</keyword>
<keyword evidence="3" id="KW-1185">Reference proteome</keyword>
<dbReference type="Pfam" id="PF09911">
    <property type="entry name" value="DUF2140"/>
    <property type="match status" value="1"/>
</dbReference>
<dbReference type="KEGG" id="wjo:FOL01_1202"/>
<sequence>MKQDNVRSNIDEIVRQSQKRGFLKGVLGALLVLVILSAVLLFIPQNHQHVTDTQPEIGQASFEVSVSRQELNALVEKYINADPSLSHQFRFEMQKKGMMLYGTYKLFGQSVDFGMRMTPEVTKNGGILLHANSVAVGQLPLPVKYVMNYFGKKVDLPNWLTLDAQKKTLLIDLGKAPKVQGVRVKAVQINPEKDKFVFKGGFSDK</sequence>
<dbReference type="EMBL" id="CP014332">
    <property type="protein sequence ID" value="APS42061.1"/>
    <property type="molecule type" value="Genomic_DNA"/>
</dbReference>
<evidence type="ECO:0000256" key="1">
    <source>
        <dbReference type="SAM" id="Phobius"/>
    </source>
</evidence>
<accession>A0A1L6RBZ0</accession>
<dbReference type="STRING" id="1631871.FOL01_1202"/>
<dbReference type="InterPro" id="IPR018672">
    <property type="entry name" value="DUF2140"/>
</dbReference>
<keyword evidence="1" id="KW-0812">Transmembrane</keyword>
<dbReference type="Proteomes" id="UP000185473">
    <property type="component" value="Chromosome"/>
</dbReference>